<dbReference type="AlphaFoldDB" id="A0A915IEL4"/>
<sequence>MVAGDSAANYKGGADERLLSGMMPRSGYSPEIFSSILISTPNFELSAINLDTILNAYFHSTSQTKFGILVDSGVVTELDRVDYSRDIQDHSLKIV</sequence>
<accession>A0A915IEL4</accession>
<dbReference type="WBParaSite" id="nRc.2.0.1.t12337-RA">
    <property type="protein sequence ID" value="nRc.2.0.1.t12337-RA"/>
    <property type="gene ID" value="nRc.2.0.1.g12337"/>
</dbReference>
<dbReference type="Proteomes" id="UP000887565">
    <property type="component" value="Unplaced"/>
</dbReference>
<evidence type="ECO:0000313" key="2">
    <source>
        <dbReference type="WBParaSite" id="nRc.2.0.1.t12337-RA"/>
    </source>
</evidence>
<evidence type="ECO:0000313" key="1">
    <source>
        <dbReference type="Proteomes" id="UP000887565"/>
    </source>
</evidence>
<proteinExistence type="predicted"/>
<organism evidence="1 2">
    <name type="scientific">Romanomermis culicivorax</name>
    <name type="common">Nematode worm</name>
    <dbReference type="NCBI Taxonomy" id="13658"/>
    <lineage>
        <taxon>Eukaryota</taxon>
        <taxon>Metazoa</taxon>
        <taxon>Ecdysozoa</taxon>
        <taxon>Nematoda</taxon>
        <taxon>Enoplea</taxon>
        <taxon>Dorylaimia</taxon>
        <taxon>Mermithida</taxon>
        <taxon>Mermithoidea</taxon>
        <taxon>Mermithidae</taxon>
        <taxon>Romanomermis</taxon>
    </lineage>
</organism>
<name>A0A915IEL4_ROMCU</name>
<reference evidence="2" key="1">
    <citation type="submission" date="2022-11" db="UniProtKB">
        <authorList>
            <consortium name="WormBaseParasite"/>
        </authorList>
    </citation>
    <scope>IDENTIFICATION</scope>
</reference>
<keyword evidence="1" id="KW-1185">Reference proteome</keyword>
<protein>
    <submittedName>
        <fullName evidence="2">Uncharacterized protein</fullName>
    </submittedName>
</protein>